<dbReference type="Pfam" id="PF01940">
    <property type="entry name" value="DUF92"/>
    <property type="match status" value="1"/>
</dbReference>
<evidence type="ECO:0000256" key="6">
    <source>
        <dbReference type="SAM" id="Phobius"/>
    </source>
</evidence>
<reference evidence="7 8" key="1">
    <citation type="submission" date="2024-09" db="EMBL/GenBank/DDBJ databases">
        <title>Chromosome-scale assembly of Riccia sorocarpa.</title>
        <authorList>
            <person name="Paukszto L."/>
        </authorList>
    </citation>
    <scope>NUCLEOTIDE SEQUENCE [LARGE SCALE GENOMIC DNA]</scope>
    <source>
        <strain evidence="7">LP-2024</strain>
        <tissue evidence="7">Aerial parts of the thallus</tissue>
    </source>
</reference>
<evidence type="ECO:0000313" key="7">
    <source>
        <dbReference type="EMBL" id="KAL3691443.1"/>
    </source>
</evidence>
<keyword evidence="3 6" id="KW-0812">Transmembrane</keyword>
<evidence type="ECO:0000256" key="1">
    <source>
        <dbReference type="ARBA" id="ARBA00004141"/>
    </source>
</evidence>
<feature type="transmembrane region" description="Helical" evidence="6">
    <location>
        <begin position="266"/>
        <end position="285"/>
    </location>
</feature>
<evidence type="ECO:0000313" key="8">
    <source>
        <dbReference type="Proteomes" id="UP001633002"/>
    </source>
</evidence>
<feature type="transmembrane region" description="Helical" evidence="6">
    <location>
        <begin position="34"/>
        <end position="58"/>
    </location>
</feature>
<feature type="transmembrane region" description="Helical" evidence="6">
    <location>
        <begin position="172"/>
        <end position="196"/>
    </location>
</feature>
<evidence type="ECO:0000256" key="4">
    <source>
        <dbReference type="ARBA" id="ARBA00022989"/>
    </source>
</evidence>
<dbReference type="PANTHER" id="PTHR13353:SF14">
    <property type="entry name" value="PROTEIN PGR"/>
    <property type="match status" value="1"/>
</dbReference>
<dbReference type="GO" id="GO:0016020">
    <property type="term" value="C:membrane"/>
    <property type="evidence" value="ECO:0007669"/>
    <property type="project" value="UniProtKB-SubCell"/>
</dbReference>
<comment type="subcellular location">
    <subcellularLocation>
        <location evidence="1">Membrane</location>
        <topology evidence="1">Multi-pass membrane protein</topology>
    </subcellularLocation>
</comment>
<evidence type="ECO:0008006" key="9">
    <source>
        <dbReference type="Google" id="ProtNLM"/>
    </source>
</evidence>
<keyword evidence="5 6" id="KW-0472">Membrane</keyword>
<proteinExistence type="inferred from homology"/>
<dbReference type="AlphaFoldDB" id="A0ABD3HIJ6"/>
<dbReference type="EMBL" id="JBJQOH010000003">
    <property type="protein sequence ID" value="KAL3691443.1"/>
    <property type="molecule type" value="Genomic_DNA"/>
</dbReference>
<sequence length="286" mass="30085">MMGLLRPVLSMLIGASIAARSLHRKSLSPSGAVAGFFILTASIMAECRFGAIILAFFFSSSKLTKYKQEEKKNVEEDHKEGGQRDWSQVLANSVVGTVLSLGVAYATGFQDRCFDTKEAPLVTGLLGGILGHYACCNGDTWSSEIGVLSSSTPRLITTFRPVPRGTNGGVSLLGLFAAALGGAFIGLTFFVVGYFTAVCTAQSVKSQWLLLPIGTAVGLLGSLFDSVLGATVQFSGICAVRKKVVGKPGPTVKRITGYDILTNTGVNFVSSLLMSLATAAACLYLF</sequence>
<evidence type="ECO:0000256" key="5">
    <source>
        <dbReference type="ARBA" id="ARBA00023136"/>
    </source>
</evidence>
<keyword evidence="8" id="KW-1185">Reference proteome</keyword>
<gene>
    <name evidence="7" type="ORF">R1sor_005094</name>
</gene>
<dbReference type="Proteomes" id="UP001633002">
    <property type="component" value="Unassembled WGS sequence"/>
</dbReference>
<organism evidence="7 8">
    <name type="scientific">Riccia sorocarpa</name>
    <dbReference type="NCBI Taxonomy" id="122646"/>
    <lineage>
        <taxon>Eukaryota</taxon>
        <taxon>Viridiplantae</taxon>
        <taxon>Streptophyta</taxon>
        <taxon>Embryophyta</taxon>
        <taxon>Marchantiophyta</taxon>
        <taxon>Marchantiopsida</taxon>
        <taxon>Marchantiidae</taxon>
        <taxon>Marchantiales</taxon>
        <taxon>Ricciaceae</taxon>
        <taxon>Riccia</taxon>
    </lineage>
</organism>
<comment type="similarity">
    <text evidence="2">Belongs to the TMEM19 family.</text>
</comment>
<name>A0ABD3HIJ6_9MARC</name>
<dbReference type="PANTHER" id="PTHR13353">
    <property type="entry name" value="TRANSMEMBRANE PROTEIN 19"/>
    <property type="match status" value="1"/>
</dbReference>
<dbReference type="InterPro" id="IPR002794">
    <property type="entry name" value="DUF92_TMEM19"/>
</dbReference>
<evidence type="ECO:0000256" key="2">
    <source>
        <dbReference type="ARBA" id="ARBA00009012"/>
    </source>
</evidence>
<feature type="transmembrane region" description="Helical" evidence="6">
    <location>
        <begin position="208"/>
        <end position="224"/>
    </location>
</feature>
<evidence type="ECO:0000256" key="3">
    <source>
        <dbReference type="ARBA" id="ARBA00022692"/>
    </source>
</evidence>
<feature type="transmembrane region" description="Helical" evidence="6">
    <location>
        <begin position="89"/>
        <end position="108"/>
    </location>
</feature>
<accession>A0ABD3HIJ6</accession>
<comment type="caution">
    <text evidence="7">The sequence shown here is derived from an EMBL/GenBank/DDBJ whole genome shotgun (WGS) entry which is preliminary data.</text>
</comment>
<keyword evidence="4 6" id="KW-1133">Transmembrane helix</keyword>
<protein>
    <recommendedName>
        <fullName evidence="9">Transmembrane protein 19</fullName>
    </recommendedName>
</protein>